<dbReference type="Proteomes" id="UP000298327">
    <property type="component" value="Unassembled WGS sequence"/>
</dbReference>
<feature type="transmembrane region" description="Helical" evidence="2">
    <location>
        <begin position="634"/>
        <end position="655"/>
    </location>
</feature>
<keyword evidence="2" id="KW-1133">Transmembrane helix</keyword>
<evidence type="ECO:0000313" key="3">
    <source>
        <dbReference type="EMBL" id="TFY72190.1"/>
    </source>
</evidence>
<feature type="transmembrane region" description="Helical" evidence="2">
    <location>
        <begin position="265"/>
        <end position="284"/>
    </location>
</feature>
<feature type="transmembrane region" description="Helical" evidence="2">
    <location>
        <begin position="603"/>
        <end position="622"/>
    </location>
</feature>
<feature type="transmembrane region" description="Helical" evidence="2">
    <location>
        <begin position="199"/>
        <end position="218"/>
    </location>
</feature>
<gene>
    <name evidence="3" type="ORF">EVG20_g809</name>
</gene>
<keyword evidence="4" id="KW-1185">Reference proteome</keyword>
<feature type="transmembrane region" description="Helical" evidence="2">
    <location>
        <begin position="538"/>
        <end position="563"/>
    </location>
</feature>
<name>A0A4Y9ZDG0_9AGAM</name>
<comment type="caution">
    <text evidence="3">The sequence shown here is derived from an EMBL/GenBank/DDBJ whole genome shotgun (WGS) entry which is preliminary data.</text>
</comment>
<sequence>MCGEKYFAIAVSNLWAVSVFYGLYVALFGGSIYALVYRRPNMYNLGTSLALFLLTTASMGVTLASVLREPVTTSSSYYTSDGATTLSCIPVTSEMVQEGLRYDILAVAETVLQMCISLLADGVLIYRCFVLWSHRRWIVTAPLGVLLLATLALNVASAYYQTQLYYFDKQETLRSDATPPPDWIPTAIHLSKSGDILELANNTLATTLIASRIWFLARELEKTLGKAVGILYRAAISIVIESGLLLLTSQLLVTCMDWTTSPYNTIVFNISQMLIVIAPTLIIVRVGLGKGFDSVVDTSHQHHASHGIRETQIRSIRFAERHTTTTDVSHLTSLGPIVQGMTPDSDQDTRSMNSRSSRSGVLEEAGGEKAEKAGVASSIAVSLCLLHALMRRIPRLQAFLIRVRRSLQKSRNLYSSLFHPRRVLHQQIQTGSDIAPALDELNEAVREAAGMLTPAYTRPDSLTGYSLHSREFMKLRDESEMYKGWLRTLIMGKPAAHHVRRTVLRGHDLRPVGDLRLYVTLFGGSIYVLLYRRPNLNMFYGITSIALFILTTAYMGTSLALILSEPAIVSNSFITPDGTAVLPCGTEDPERVREDNVANVLNIAVNAIFSCMSFVADGILFYRCAVLWQRRRWIGVPFAVLLFLMLALNGAFIYYETQLYLIRKDAPPSETTPPPRWFQIGNIMAKVNNANNILEVVTNAIATILIASRIWFMARHLEKALGRTAGVRYRAAVSMVVESGLLLLLSQLISTIFDFTPATSLVTAINSVAQILMAIAPTLIIVQVGMSKGFDRVVETSHQLHASPGIRETQTKSIRFAEHRTTTTDVSHFASLGAIIPDIELQPDNDTQSTSGSSGHSGVQDQAKDSKLEKAEVDYSVV</sequence>
<organism evidence="3 4">
    <name type="scientific">Dentipellis fragilis</name>
    <dbReference type="NCBI Taxonomy" id="205917"/>
    <lineage>
        <taxon>Eukaryota</taxon>
        <taxon>Fungi</taxon>
        <taxon>Dikarya</taxon>
        <taxon>Basidiomycota</taxon>
        <taxon>Agaricomycotina</taxon>
        <taxon>Agaricomycetes</taxon>
        <taxon>Russulales</taxon>
        <taxon>Hericiaceae</taxon>
        <taxon>Dentipellis</taxon>
    </lineage>
</organism>
<keyword evidence="2" id="KW-0472">Membrane</keyword>
<feature type="transmembrane region" description="Helical" evidence="2">
    <location>
        <begin position="693"/>
        <end position="712"/>
    </location>
</feature>
<feature type="compositionally biased region" description="Basic and acidic residues" evidence="1">
    <location>
        <begin position="862"/>
        <end position="878"/>
    </location>
</feature>
<accession>A0A4Y9ZDG0</accession>
<feature type="transmembrane region" description="Helical" evidence="2">
    <location>
        <begin position="138"/>
        <end position="160"/>
    </location>
</feature>
<protein>
    <submittedName>
        <fullName evidence="3">Uncharacterized protein</fullName>
    </submittedName>
</protein>
<dbReference type="AlphaFoldDB" id="A0A4Y9ZDG0"/>
<feature type="transmembrane region" description="Helical" evidence="2">
    <location>
        <begin position="759"/>
        <end position="782"/>
    </location>
</feature>
<feature type="transmembrane region" description="Helical" evidence="2">
    <location>
        <begin position="49"/>
        <end position="67"/>
    </location>
</feature>
<evidence type="ECO:0000256" key="2">
    <source>
        <dbReference type="SAM" id="Phobius"/>
    </source>
</evidence>
<proteinExistence type="predicted"/>
<keyword evidence="2" id="KW-0812">Transmembrane</keyword>
<dbReference type="EMBL" id="SEOQ01000022">
    <property type="protein sequence ID" value="TFY72190.1"/>
    <property type="molecule type" value="Genomic_DNA"/>
</dbReference>
<feature type="transmembrane region" description="Helical" evidence="2">
    <location>
        <begin position="14"/>
        <end position="37"/>
    </location>
</feature>
<feature type="compositionally biased region" description="Polar residues" evidence="1">
    <location>
        <begin position="350"/>
        <end position="359"/>
    </location>
</feature>
<feature type="transmembrane region" description="Helical" evidence="2">
    <location>
        <begin position="230"/>
        <end position="253"/>
    </location>
</feature>
<feature type="transmembrane region" description="Helical" evidence="2">
    <location>
        <begin position="104"/>
        <end position="126"/>
    </location>
</feature>
<feature type="region of interest" description="Disordered" evidence="1">
    <location>
        <begin position="338"/>
        <end position="367"/>
    </location>
</feature>
<evidence type="ECO:0000313" key="4">
    <source>
        <dbReference type="Proteomes" id="UP000298327"/>
    </source>
</evidence>
<evidence type="ECO:0000256" key="1">
    <source>
        <dbReference type="SAM" id="MobiDB-lite"/>
    </source>
</evidence>
<feature type="region of interest" description="Disordered" evidence="1">
    <location>
        <begin position="841"/>
        <end position="878"/>
    </location>
</feature>
<feature type="transmembrane region" description="Helical" evidence="2">
    <location>
        <begin position="732"/>
        <end position="753"/>
    </location>
</feature>
<dbReference type="OrthoDB" id="3226582at2759"/>
<feature type="compositionally biased region" description="Low complexity" evidence="1">
    <location>
        <begin position="849"/>
        <end position="858"/>
    </location>
</feature>
<reference evidence="3 4" key="1">
    <citation type="submission" date="2019-02" db="EMBL/GenBank/DDBJ databases">
        <title>Genome sequencing of the rare red list fungi Dentipellis fragilis.</title>
        <authorList>
            <person name="Buettner E."/>
            <person name="Kellner H."/>
        </authorList>
    </citation>
    <scope>NUCLEOTIDE SEQUENCE [LARGE SCALE GENOMIC DNA]</scope>
    <source>
        <strain evidence="3 4">DSM 105465</strain>
    </source>
</reference>